<name>A0ABT8EF41_9BURK</name>
<keyword evidence="1" id="KW-0472">Membrane</keyword>
<feature type="transmembrane region" description="Helical" evidence="1">
    <location>
        <begin position="206"/>
        <end position="224"/>
    </location>
</feature>
<evidence type="ECO:0000259" key="2">
    <source>
        <dbReference type="Pfam" id="PF04536"/>
    </source>
</evidence>
<reference evidence="3" key="1">
    <citation type="submission" date="2021-11" db="EMBL/GenBank/DDBJ databases">
        <title>Draft genome sequence of Alcaligenes endophyticus type strain CCUG 75668T.</title>
        <authorList>
            <person name="Salva-Serra F."/>
            <person name="Duran R.E."/>
            <person name="Seeger M."/>
            <person name="Moore E.R.B."/>
            <person name="Jaen-Luchoro D."/>
        </authorList>
    </citation>
    <scope>NUCLEOTIDE SEQUENCE</scope>
    <source>
        <strain evidence="3">CCUG 75668</strain>
    </source>
</reference>
<dbReference type="Gene3D" id="3.10.310.50">
    <property type="match status" value="1"/>
</dbReference>
<dbReference type="PANTHER" id="PTHR30373:SF2">
    <property type="entry name" value="UPF0603 PROTEIN YGCG"/>
    <property type="match status" value="1"/>
</dbReference>
<feature type="transmembrane region" description="Helical" evidence="1">
    <location>
        <begin position="230"/>
        <end position="249"/>
    </location>
</feature>
<keyword evidence="4" id="KW-1185">Reference proteome</keyword>
<accession>A0ABT8EF41</accession>
<dbReference type="Proteomes" id="UP001168613">
    <property type="component" value="Unassembled WGS sequence"/>
</dbReference>
<organism evidence="3 4">
    <name type="scientific">Alcaligenes endophyticus</name>
    <dbReference type="NCBI Taxonomy" id="1929088"/>
    <lineage>
        <taxon>Bacteria</taxon>
        <taxon>Pseudomonadati</taxon>
        <taxon>Pseudomonadota</taxon>
        <taxon>Betaproteobacteria</taxon>
        <taxon>Burkholderiales</taxon>
        <taxon>Alcaligenaceae</taxon>
        <taxon>Alcaligenes</taxon>
    </lineage>
</organism>
<evidence type="ECO:0000313" key="3">
    <source>
        <dbReference type="EMBL" id="MDN4119916.1"/>
    </source>
</evidence>
<feature type="transmembrane region" description="Helical" evidence="1">
    <location>
        <begin position="20"/>
        <end position="40"/>
    </location>
</feature>
<protein>
    <submittedName>
        <fullName evidence="3">YgcG family protein</fullName>
    </submittedName>
</protein>
<comment type="caution">
    <text evidence="3">The sequence shown here is derived from an EMBL/GenBank/DDBJ whole genome shotgun (WGS) entry which is preliminary data.</text>
</comment>
<dbReference type="Pfam" id="PF04536">
    <property type="entry name" value="TPM_phosphatase"/>
    <property type="match status" value="1"/>
</dbReference>
<dbReference type="EMBL" id="JAJHNU010000001">
    <property type="protein sequence ID" value="MDN4119916.1"/>
    <property type="molecule type" value="Genomic_DNA"/>
</dbReference>
<keyword evidence="1" id="KW-1133">Transmembrane helix</keyword>
<dbReference type="PANTHER" id="PTHR30373">
    <property type="entry name" value="UPF0603 PROTEIN YGCG"/>
    <property type="match status" value="1"/>
</dbReference>
<gene>
    <name evidence="3" type="ORF">LMS43_01305</name>
</gene>
<evidence type="ECO:0000313" key="4">
    <source>
        <dbReference type="Proteomes" id="UP001168613"/>
    </source>
</evidence>
<sequence>MYAEQRFVPATLHRRQSKWVWIIYYGLIGLAVSIAIGLAAPVQAAPAVPAATAWVTDTTGTLSAAQRESLNQRLAALEKEKGAQIFVLMVPSTGEDTIESYAQRVFDAWRVGRKNIDDGVLVLVAKDDRRMRIQTGYGLEGAITDLQAGRIIREQMAPAFAQGDYFAGVEAAIDNLVLLTEGEELPAVASSGSTQYEADELTWEPLLAILFMAFMMPAGFAAFAGAVFALAVTASIPIALGVGILAFLISKIGRMFGAGGRASSGRASRHGSAMGGLGGGIGGFRGGGGGFGGGGGGFGGGGGGSSGGGGASGSW</sequence>
<dbReference type="RefSeq" id="WP_266122746.1">
    <property type="nucleotide sequence ID" value="NZ_JAJHNU010000001.1"/>
</dbReference>
<keyword evidence="1" id="KW-0812">Transmembrane</keyword>
<dbReference type="InterPro" id="IPR007621">
    <property type="entry name" value="TPM_dom"/>
</dbReference>
<proteinExistence type="predicted"/>
<feature type="domain" description="TPM" evidence="2">
    <location>
        <begin position="55"/>
        <end position="176"/>
    </location>
</feature>
<evidence type="ECO:0000256" key="1">
    <source>
        <dbReference type="SAM" id="Phobius"/>
    </source>
</evidence>